<name>A0A411EZU1_9VIRU</name>
<reference evidence="1" key="1">
    <citation type="submission" date="2018-12" db="EMBL/GenBank/DDBJ databases">
        <authorList>
            <person name="Shadrin A.M."/>
        </authorList>
    </citation>
    <scope>NUCLEOTIDE SEQUENCE</scope>
</reference>
<proteinExistence type="predicted"/>
<dbReference type="EMBL" id="MK256389">
    <property type="protein sequence ID" value="QBA85103.1"/>
    <property type="molecule type" value="Genomic_DNA"/>
</dbReference>
<evidence type="ECO:0000313" key="1">
    <source>
        <dbReference type="EMBL" id="QBA85103.1"/>
    </source>
</evidence>
<accession>A0A411EZU1</accession>
<sequence length="168" mass="18546">MAIVRKDKLLAGYNGNLESVIVHDSADKTLEITNGVFVTIGGLLVGRETKKANLTKVGDHIKEVYLIHNSEVMYDERKYKLADFRIRAGKVARAYRLYDGDIFTLTTDLFNGTVKVGDNLIAGANGKLVKEDTTNKAVDAKLYFTVIEDAGFELDVNMGAFAVQVVRN</sequence>
<organism evidence="1">
    <name type="scientific">Bacillus phage phiKir1</name>
    <dbReference type="NCBI Taxonomy" id="2516331"/>
    <lineage>
        <taxon>Viruses</taxon>
    </lineage>
</organism>
<protein>
    <submittedName>
        <fullName evidence="1">Uncharacterized protein</fullName>
    </submittedName>
</protein>